<sequence length="163" mass="19800">MKLPFMRNYTPTYIFGVIGIIILLVNDFITAYQSSYDNYLPDQQETESLPTDKRYAMLSYSFRPRSRYGSRRRYRPYRKHYRYIYKYSNNYSQNRDKPWMKLPNMWCYRRPCSSTNDCCRKHNICDPSAKRCIDCWYGYPCTRNADCCERFPVCDKRSNSCKN</sequence>
<dbReference type="Proteomes" id="UP000683360">
    <property type="component" value="Unassembled WGS sequence"/>
</dbReference>
<protein>
    <submittedName>
        <fullName evidence="2">Uncharacterized protein</fullName>
    </submittedName>
</protein>
<keyword evidence="1" id="KW-0472">Membrane</keyword>
<organism evidence="2 3">
    <name type="scientific">Mytilus edulis</name>
    <name type="common">Blue mussel</name>
    <dbReference type="NCBI Taxonomy" id="6550"/>
    <lineage>
        <taxon>Eukaryota</taxon>
        <taxon>Metazoa</taxon>
        <taxon>Spiralia</taxon>
        <taxon>Lophotrochozoa</taxon>
        <taxon>Mollusca</taxon>
        <taxon>Bivalvia</taxon>
        <taxon>Autobranchia</taxon>
        <taxon>Pteriomorphia</taxon>
        <taxon>Mytilida</taxon>
        <taxon>Mytiloidea</taxon>
        <taxon>Mytilidae</taxon>
        <taxon>Mytilinae</taxon>
        <taxon>Mytilus</taxon>
    </lineage>
</organism>
<proteinExistence type="predicted"/>
<comment type="caution">
    <text evidence="2">The sequence shown here is derived from an EMBL/GenBank/DDBJ whole genome shotgun (WGS) entry which is preliminary data.</text>
</comment>
<keyword evidence="1" id="KW-1133">Transmembrane helix</keyword>
<gene>
    <name evidence="2" type="ORF">MEDL_7347</name>
</gene>
<reference evidence="2" key="1">
    <citation type="submission" date="2021-03" db="EMBL/GenBank/DDBJ databases">
        <authorList>
            <person name="Bekaert M."/>
        </authorList>
    </citation>
    <scope>NUCLEOTIDE SEQUENCE</scope>
</reference>
<dbReference type="EMBL" id="CAJPWZ010000380">
    <property type="protein sequence ID" value="CAG2192124.1"/>
    <property type="molecule type" value="Genomic_DNA"/>
</dbReference>
<feature type="transmembrane region" description="Helical" evidence="1">
    <location>
        <begin position="12"/>
        <end position="32"/>
    </location>
</feature>
<dbReference type="OrthoDB" id="6105034at2759"/>
<keyword evidence="1" id="KW-0812">Transmembrane</keyword>
<dbReference type="AlphaFoldDB" id="A0A8S3Q984"/>
<evidence type="ECO:0000313" key="3">
    <source>
        <dbReference type="Proteomes" id="UP000683360"/>
    </source>
</evidence>
<evidence type="ECO:0000256" key="1">
    <source>
        <dbReference type="SAM" id="Phobius"/>
    </source>
</evidence>
<evidence type="ECO:0000313" key="2">
    <source>
        <dbReference type="EMBL" id="CAG2192124.1"/>
    </source>
</evidence>
<keyword evidence="3" id="KW-1185">Reference proteome</keyword>
<accession>A0A8S3Q984</accession>
<name>A0A8S3Q984_MYTED</name>